<sequence length="383" mass="42426">MKGHCERVNEASNVKLCSQLKVVFHMAKNDIAALSQQDQSPSSNDSNARDEDVKSLKQQCTVRWLSLHRAVEGIKLNWPALVKELHEEAVGGNAQAKGILGQIQPYCFIAWTHALADVLPVMTKLNLVFQKEDVNLATIRPMVHASVAALTQLRDSPGPEEERFQADCQNGMYRDVNVTHADDRSRQAFSNVRVRYITHLIDALHNRFPEESLSIITCFDVLLNPSRYPDAQSALQIYAEPALRTIIGHFGQGIASEDDSAQASAPLIDATSAHRDAIPVMTALRGYGGLHFLPACEVLVRDLGNIYPEWATLAKIACVFPVSSVPAERGFSLQNRIKTAQRSRLGENKVTRLMRIASCGETLGTFDFKSAATHFTGLKQRRK</sequence>
<evidence type="ECO:0000313" key="3">
    <source>
        <dbReference type="RefSeq" id="XP_034056051.1"/>
    </source>
</evidence>
<evidence type="ECO:0000313" key="2">
    <source>
        <dbReference type="Proteomes" id="UP000515161"/>
    </source>
</evidence>
<dbReference type="PANTHER" id="PTHR46880">
    <property type="entry name" value="RAS-ASSOCIATING DOMAIN-CONTAINING PROTEIN"/>
    <property type="match status" value="1"/>
</dbReference>
<evidence type="ECO:0000259" key="1">
    <source>
        <dbReference type="Pfam" id="PF05699"/>
    </source>
</evidence>
<keyword evidence="2" id="KW-1185">Reference proteome</keyword>
<dbReference type="OrthoDB" id="6159421at2759"/>
<feature type="domain" description="HAT C-terminal dimerisation" evidence="1">
    <location>
        <begin position="304"/>
        <end position="355"/>
    </location>
</feature>
<gene>
    <name evidence="3" type="primary">LOC117535627</name>
</gene>
<dbReference type="InterPro" id="IPR008906">
    <property type="entry name" value="HATC_C_dom"/>
</dbReference>
<dbReference type="AlphaFoldDB" id="A0A6P8SZ33"/>
<dbReference type="SUPFAM" id="SSF53098">
    <property type="entry name" value="Ribonuclease H-like"/>
    <property type="match status" value="1"/>
</dbReference>
<name>A0A6P8SZ33_GYMAC</name>
<protein>
    <submittedName>
        <fullName evidence="3">Uncharacterized protein LOC117535627</fullName>
    </submittedName>
</protein>
<dbReference type="PANTHER" id="PTHR46880:SF6">
    <property type="entry name" value="U1-TYPE DOMAIN-CONTAINING PROTEIN"/>
    <property type="match status" value="1"/>
</dbReference>
<dbReference type="GeneID" id="117535627"/>
<dbReference type="InParanoid" id="A0A6P8SZ33"/>
<dbReference type="GO" id="GO:0046983">
    <property type="term" value="F:protein dimerization activity"/>
    <property type="evidence" value="ECO:0007669"/>
    <property type="project" value="InterPro"/>
</dbReference>
<dbReference type="InterPro" id="IPR012337">
    <property type="entry name" value="RNaseH-like_sf"/>
</dbReference>
<proteinExistence type="predicted"/>
<dbReference type="Proteomes" id="UP000515161">
    <property type="component" value="Unplaced"/>
</dbReference>
<reference evidence="3" key="1">
    <citation type="submission" date="2025-08" db="UniProtKB">
        <authorList>
            <consortium name="RefSeq"/>
        </authorList>
    </citation>
    <scope>IDENTIFICATION</scope>
</reference>
<dbReference type="KEGG" id="gacu:117535627"/>
<dbReference type="Pfam" id="PF05699">
    <property type="entry name" value="Dimer_Tnp_hAT"/>
    <property type="match status" value="1"/>
</dbReference>
<organism evidence="2 3">
    <name type="scientific">Gymnodraco acuticeps</name>
    <name type="common">Antarctic dragonfish</name>
    <dbReference type="NCBI Taxonomy" id="8218"/>
    <lineage>
        <taxon>Eukaryota</taxon>
        <taxon>Metazoa</taxon>
        <taxon>Chordata</taxon>
        <taxon>Craniata</taxon>
        <taxon>Vertebrata</taxon>
        <taxon>Euteleostomi</taxon>
        <taxon>Actinopterygii</taxon>
        <taxon>Neopterygii</taxon>
        <taxon>Teleostei</taxon>
        <taxon>Neoteleostei</taxon>
        <taxon>Acanthomorphata</taxon>
        <taxon>Eupercaria</taxon>
        <taxon>Perciformes</taxon>
        <taxon>Notothenioidei</taxon>
        <taxon>Bathydraconidae</taxon>
        <taxon>Gymnodraco</taxon>
    </lineage>
</organism>
<dbReference type="RefSeq" id="XP_034056051.1">
    <property type="nucleotide sequence ID" value="XM_034200160.1"/>
</dbReference>
<accession>A0A6P8SZ33</accession>